<dbReference type="Proteomes" id="UP000332515">
    <property type="component" value="Unassembled WGS sequence"/>
</dbReference>
<evidence type="ECO:0000313" key="2">
    <source>
        <dbReference type="EMBL" id="MQT12338.1"/>
    </source>
</evidence>
<feature type="domain" description="DUF6456" evidence="1">
    <location>
        <begin position="5"/>
        <end position="141"/>
    </location>
</feature>
<dbReference type="AlphaFoldDB" id="A0A6A7Y1T4"/>
<proteinExistence type="predicted"/>
<name>A0A6A7Y1T4_9HYPH</name>
<dbReference type="InterPro" id="IPR045599">
    <property type="entry name" value="DUF6456"/>
</dbReference>
<sequence>MSAVSVDLAESPLGWLSRRPGPDGRPWIDAAQLAAAERLRLDFTKGGLTPRITQTWEATGSRMRRTGVRGGLGDLGDMAMEARARMNAALEAVGPELSGVLVDVCCFLKGLEAVERERRWPPRSSKVILALALDRLAAHYGITRVAAGPETARPRHWGTADYRPKIT</sequence>
<dbReference type="Pfam" id="PF20057">
    <property type="entry name" value="DUF6456"/>
    <property type="match status" value="1"/>
</dbReference>
<gene>
    <name evidence="2" type="ORF">F0357_06605</name>
</gene>
<accession>A0A6A7Y1T4</accession>
<reference evidence="2 3" key="1">
    <citation type="submission" date="2019-09" db="EMBL/GenBank/DDBJ databases">
        <title>Segnochrobactrum spirostomi gen. nov., sp. nov., isolated from the ciliate Spirostomum cf. yagiui and description of a novel family, Segnochrobactraceae fam. nov. within the order Rhizobiales of the class Alphaproteobacteria.</title>
        <authorList>
            <person name="Akter S."/>
            <person name="Shazib S.U.A."/>
            <person name="Shin M.K."/>
        </authorList>
    </citation>
    <scope>NUCLEOTIDE SEQUENCE [LARGE SCALE GENOMIC DNA]</scope>
    <source>
        <strain evidence="2 3">Sp-1</strain>
    </source>
</reference>
<protein>
    <submittedName>
        <fullName evidence="2">DNA replication protein</fullName>
    </submittedName>
</protein>
<evidence type="ECO:0000259" key="1">
    <source>
        <dbReference type="Pfam" id="PF20057"/>
    </source>
</evidence>
<keyword evidence="3" id="KW-1185">Reference proteome</keyword>
<organism evidence="2 3">
    <name type="scientific">Segnochrobactrum spirostomi</name>
    <dbReference type="NCBI Taxonomy" id="2608987"/>
    <lineage>
        <taxon>Bacteria</taxon>
        <taxon>Pseudomonadati</taxon>
        <taxon>Pseudomonadota</taxon>
        <taxon>Alphaproteobacteria</taxon>
        <taxon>Hyphomicrobiales</taxon>
        <taxon>Segnochrobactraceae</taxon>
        <taxon>Segnochrobactrum</taxon>
    </lineage>
</organism>
<comment type="caution">
    <text evidence="2">The sequence shown here is derived from an EMBL/GenBank/DDBJ whole genome shotgun (WGS) entry which is preliminary data.</text>
</comment>
<evidence type="ECO:0000313" key="3">
    <source>
        <dbReference type="Proteomes" id="UP000332515"/>
    </source>
</evidence>
<dbReference type="EMBL" id="VWNA01000001">
    <property type="protein sequence ID" value="MQT12338.1"/>
    <property type="molecule type" value="Genomic_DNA"/>
</dbReference>